<protein>
    <submittedName>
        <fullName evidence="1">Uncharacterized protein</fullName>
    </submittedName>
</protein>
<gene>
    <name evidence="1" type="ORF">V1517DRAFT_319884</name>
</gene>
<accession>A0ACC3TR01</accession>
<proteinExistence type="predicted"/>
<sequence>MYHIGRFAAIYKLWMPFGLCFMIDLMSACPSTQTFKLYRFIVCYTVISFNVLFRCISTLSRHAFVKYVIQPLHTL</sequence>
<comment type="caution">
    <text evidence="1">The sequence shown here is derived from an EMBL/GenBank/DDBJ whole genome shotgun (WGS) entry which is preliminary data.</text>
</comment>
<evidence type="ECO:0000313" key="2">
    <source>
        <dbReference type="Proteomes" id="UP001489719"/>
    </source>
</evidence>
<keyword evidence="2" id="KW-1185">Reference proteome</keyword>
<dbReference type="EMBL" id="MU970059">
    <property type="protein sequence ID" value="KAK9323623.1"/>
    <property type="molecule type" value="Genomic_DNA"/>
</dbReference>
<evidence type="ECO:0000313" key="1">
    <source>
        <dbReference type="EMBL" id="KAK9323623.1"/>
    </source>
</evidence>
<organism evidence="1 2">
    <name type="scientific">Lipomyces orientalis</name>
    <dbReference type="NCBI Taxonomy" id="1233043"/>
    <lineage>
        <taxon>Eukaryota</taxon>
        <taxon>Fungi</taxon>
        <taxon>Dikarya</taxon>
        <taxon>Ascomycota</taxon>
        <taxon>Saccharomycotina</taxon>
        <taxon>Lipomycetes</taxon>
        <taxon>Lipomycetales</taxon>
        <taxon>Lipomycetaceae</taxon>
        <taxon>Lipomyces</taxon>
    </lineage>
</organism>
<dbReference type="Proteomes" id="UP001489719">
    <property type="component" value="Unassembled WGS sequence"/>
</dbReference>
<name>A0ACC3TR01_9ASCO</name>
<feature type="non-terminal residue" evidence="1">
    <location>
        <position position="75"/>
    </location>
</feature>
<reference evidence="2" key="1">
    <citation type="journal article" date="2024" name="Front. Bioeng. Biotechnol.">
        <title>Genome-scale model development and genomic sequencing of the oleaginous clade Lipomyces.</title>
        <authorList>
            <person name="Czajka J.J."/>
            <person name="Han Y."/>
            <person name="Kim J."/>
            <person name="Mondo S.J."/>
            <person name="Hofstad B.A."/>
            <person name="Robles A."/>
            <person name="Haridas S."/>
            <person name="Riley R."/>
            <person name="LaButti K."/>
            <person name="Pangilinan J."/>
            <person name="Andreopoulos W."/>
            <person name="Lipzen A."/>
            <person name="Yan J."/>
            <person name="Wang M."/>
            <person name="Ng V."/>
            <person name="Grigoriev I.V."/>
            <person name="Spatafora J.W."/>
            <person name="Magnuson J.K."/>
            <person name="Baker S.E."/>
            <person name="Pomraning K.R."/>
        </authorList>
    </citation>
    <scope>NUCLEOTIDE SEQUENCE [LARGE SCALE GENOMIC DNA]</scope>
    <source>
        <strain evidence="2">CBS 10300</strain>
    </source>
</reference>